<gene>
    <name evidence="2" type="ORF">PIB30_065575</name>
</gene>
<feature type="region of interest" description="Disordered" evidence="1">
    <location>
        <begin position="1"/>
        <end position="23"/>
    </location>
</feature>
<proteinExistence type="predicted"/>
<reference evidence="2 3" key="1">
    <citation type="journal article" date="2023" name="Plants (Basel)">
        <title>Bridging the Gap: Combining Genomics and Transcriptomics Approaches to Understand Stylosanthes scabra, an Orphan Legume from the Brazilian Caatinga.</title>
        <authorList>
            <person name="Ferreira-Neto J.R.C."/>
            <person name="da Silva M.D."/>
            <person name="Binneck E."/>
            <person name="de Melo N.F."/>
            <person name="da Silva R.H."/>
            <person name="de Melo A.L.T.M."/>
            <person name="Pandolfi V."/>
            <person name="Bustamante F.O."/>
            <person name="Brasileiro-Vidal A.C."/>
            <person name="Benko-Iseppon A.M."/>
        </authorList>
    </citation>
    <scope>NUCLEOTIDE SEQUENCE [LARGE SCALE GENOMIC DNA]</scope>
    <source>
        <tissue evidence="2">Leaves</tissue>
    </source>
</reference>
<dbReference type="EMBL" id="JASCZI010091276">
    <property type="protein sequence ID" value="MED6149750.1"/>
    <property type="molecule type" value="Genomic_DNA"/>
</dbReference>
<protein>
    <submittedName>
        <fullName evidence="2">Uncharacterized protein</fullName>
    </submittedName>
</protein>
<organism evidence="2 3">
    <name type="scientific">Stylosanthes scabra</name>
    <dbReference type="NCBI Taxonomy" id="79078"/>
    <lineage>
        <taxon>Eukaryota</taxon>
        <taxon>Viridiplantae</taxon>
        <taxon>Streptophyta</taxon>
        <taxon>Embryophyta</taxon>
        <taxon>Tracheophyta</taxon>
        <taxon>Spermatophyta</taxon>
        <taxon>Magnoliopsida</taxon>
        <taxon>eudicotyledons</taxon>
        <taxon>Gunneridae</taxon>
        <taxon>Pentapetalae</taxon>
        <taxon>rosids</taxon>
        <taxon>fabids</taxon>
        <taxon>Fabales</taxon>
        <taxon>Fabaceae</taxon>
        <taxon>Papilionoideae</taxon>
        <taxon>50 kb inversion clade</taxon>
        <taxon>dalbergioids sensu lato</taxon>
        <taxon>Dalbergieae</taxon>
        <taxon>Pterocarpus clade</taxon>
        <taxon>Stylosanthes</taxon>
    </lineage>
</organism>
<accession>A0ABU6TNM0</accession>
<feature type="compositionally biased region" description="Low complexity" evidence="1">
    <location>
        <begin position="11"/>
        <end position="23"/>
    </location>
</feature>
<comment type="caution">
    <text evidence="2">The sequence shown here is derived from an EMBL/GenBank/DDBJ whole genome shotgun (WGS) entry which is preliminary data.</text>
</comment>
<feature type="region of interest" description="Disordered" evidence="1">
    <location>
        <begin position="108"/>
        <end position="141"/>
    </location>
</feature>
<keyword evidence="3" id="KW-1185">Reference proteome</keyword>
<dbReference type="Proteomes" id="UP001341840">
    <property type="component" value="Unassembled WGS sequence"/>
</dbReference>
<feature type="region of interest" description="Disordered" evidence="1">
    <location>
        <begin position="176"/>
        <end position="216"/>
    </location>
</feature>
<evidence type="ECO:0000313" key="2">
    <source>
        <dbReference type="EMBL" id="MED6149750.1"/>
    </source>
</evidence>
<dbReference type="Pfam" id="PF03004">
    <property type="entry name" value="Transposase_24"/>
    <property type="match status" value="1"/>
</dbReference>
<feature type="compositionally biased region" description="Polar residues" evidence="1">
    <location>
        <begin position="1"/>
        <end position="10"/>
    </location>
</feature>
<name>A0ABU6TNM0_9FABA</name>
<evidence type="ECO:0000256" key="1">
    <source>
        <dbReference type="SAM" id="MobiDB-lite"/>
    </source>
</evidence>
<evidence type="ECO:0000313" key="3">
    <source>
        <dbReference type="Proteomes" id="UP001341840"/>
    </source>
</evidence>
<sequence>MRRANKTNCASSTGGSLHTGGSITYPATAKKMAIELGRPPTQSEVFMRTHTKKKDQGQYVDTRSEQFVEVVKAEVKRLEDERDARIAAGLPPGPPIDEDEVWDRMTGGRKKGRIYGKGKVPKRPAPRLVDSEDASTCSGPDAREHITLTTIDTQSAEFDQWKSHVSQIYAFMQTMQGTTSGVMPPPPPPPSSSLRPPRPPPAAAPSRTETDPDDYE</sequence>
<feature type="compositionally biased region" description="Pro residues" evidence="1">
    <location>
        <begin position="183"/>
        <end position="203"/>
    </location>
</feature>
<feature type="compositionally biased region" description="Basic residues" evidence="1">
    <location>
        <begin position="108"/>
        <end position="125"/>
    </location>
</feature>
<dbReference type="InterPro" id="IPR004252">
    <property type="entry name" value="Probable_transposase_24"/>
</dbReference>